<dbReference type="CDD" id="cd03801">
    <property type="entry name" value="GT4_PimA-like"/>
    <property type="match status" value="1"/>
</dbReference>
<reference evidence="3 4" key="1">
    <citation type="submission" date="2019-01" db="EMBL/GenBank/DDBJ databases">
        <title>Insights into ecological role of a new deltaproteobacterial order Candidatus Sinidesulfobacterales (Sva0485) by metagenomics and metatranscriptomics.</title>
        <authorList>
            <person name="Tan S."/>
            <person name="Liu J."/>
            <person name="Fang Y."/>
            <person name="Hedlund B.P."/>
            <person name="Lian Z.H."/>
            <person name="Huang L.Y."/>
            <person name="Li J.T."/>
            <person name="Huang L.N."/>
            <person name="Li W.J."/>
            <person name="Jiang H.C."/>
            <person name="Dong H.L."/>
            <person name="Shu W.S."/>
        </authorList>
    </citation>
    <scope>NUCLEOTIDE SEQUENCE [LARGE SCALE GENOMIC DNA]</scope>
    <source>
        <strain evidence="3">AP3</strain>
    </source>
</reference>
<proteinExistence type="predicted"/>
<evidence type="ECO:0000259" key="2">
    <source>
        <dbReference type="Pfam" id="PF13439"/>
    </source>
</evidence>
<evidence type="ECO:0000259" key="1">
    <source>
        <dbReference type="Pfam" id="PF00534"/>
    </source>
</evidence>
<dbReference type="Gene3D" id="3.40.50.2000">
    <property type="entry name" value="Glycogen Phosphorylase B"/>
    <property type="match status" value="2"/>
</dbReference>
<dbReference type="InterPro" id="IPR050194">
    <property type="entry name" value="Glycosyltransferase_grp1"/>
</dbReference>
<name>A0A519BB48_9DELT</name>
<feature type="domain" description="Glycosyltransferase subfamily 4-like N-terminal" evidence="2">
    <location>
        <begin position="12"/>
        <end position="163"/>
    </location>
</feature>
<dbReference type="Pfam" id="PF13439">
    <property type="entry name" value="Glyco_transf_4"/>
    <property type="match status" value="1"/>
</dbReference>
<dbReference type="InterPro" id="IPR001296">
    <property type="entry name" value="Glyco_trans_1"/>
</dbReference>
<dbReference type="AlphaFoldDB" id="A0A519BB48"/>
<evidence type="ECO:0000313" key="3">
    <source>
        <dbReference type="EMBL" id="RZD14476.1"/>
    </source>
</evidence>
<sequence>MRILEFITPSNIGGAENYLVNLSKKLKEKGHEVYILSSNPQNRKNPDLSVAEFLSKSGLPFKLMNISFKYSPLAILKVLYFSKKNNIEIIHTHLSKANVIGAAVSKILGIRSVATAHGLNKKSQYKYTGSIICVSNAVKENLLSQGVNEKILHVIYNGIDTGRFNPNAEGLHKRGLDIAFKDKAGFNAGIIARLSYEKGVDLFLEAARLTLNKIPDSKFFIAGNGFLKDELIKKADNLGIGNSVYFLGFVGDNLISFINELDVVVFPSLKEGLPLSLIESMSMEKVVIVSDAGGMPEVVEDGKNGFIVKKGDTEGIYQKLVFVYNNKTIMEKMGKEARKTVEEKFNTDIMADKTEDLFKTILLDKLS</sequence>
<dbReference type="GO" id="GO:0016757">
    <property type="term" value="F:glycosyltransferase activity"/>
    <property type="evidence" value="ECO:0007669"/>
    <property type="project" value="InterPro"/>
</dbReference>
<organism evidence="3 4">
    <name type="scientific">Candidatus Acidulodesulfobacterium ferriphilum</name>
    <dbReference type="NCBI Taxonomy" id="2597223"/>
    <lineage>
        <taxon>Bacteria</taxon>
        <taxon>Deltaproteobacteria</taxon>
        <taxon>Candidatus Acidulodesulfobacterales</taxon>
        <taxon>Candidatus Acidulodesulfobacterium</taxon>
    </lineage>
</organism>
<accession>A0A519BB48</accession>
<dbReference type="EMBL" id="SGBD01000002">
    <property type="protein sequence ID" value="RZD14476.1"/>
    <property type="molecule type" value="Genomic_DNA"/>
</dbReference>
<gene>
    <name evidence="3" type="ORF">EVJ47_04725</name>
</gene>
<keyword evidence="3" id="KW-0808">Transferase</keyword>
<comment type="caution">
    <text evidence="3">The sequence shown here is derived from an EMBL/GenBank/DDBJ whole genome shotgun (WGS) entry which is preliminary data.</text>
</comment>
<dbReference type="Proteomes" id="UP000320813">
    <property type="component" value="Unassembled WGS sequence"/>
</dbReference>
<dbReference type="InterPro" id="IPR028098">
    <property type="entry name" value="Glyco_trans_4-like_N"/>
</dbReference>
<evidence type="ECO:0000313" key="4">
    <source>
        <dbReference type="Proteomes" id="UP000320813"/>
    </source>
</evidence>
<dbReference type="PANTHER" id="PTHR45947">
    <property type="entry name" value="SULFOQUINOVOSYL TRANSFERASE SQD2"/>
    <property type="match status" value="1"/>
</dbReference>
<dbReference type="Pfam" id="PF00534">
    <property type="entry name" value="Glycos_transf_1"/>
    <property type="match status" value="1"/>
</dbReference>
<protein>
    <submittedName>
        <fullName evidence="3">Glycosyltransferase family 1 protein</fullName>
    </submittedName>
</protein>
<dbReference type="PANTHER" id="PTHR45947:SF3">
    <property type="entry name" value="SULFOQUINOVOSYL TRANSFERASE SQD2"/>
    <property type="match status" value="1"/>
</dbReference>
<feature type="domain" description="Glycosyl transferase family 1" evidence="1">
    <location>
        <begin position="190"/>
        <end position="339"/>
    </location>
</feature>
<dbReference type="SUPFAM" id="SSF53756">
    <property type="entry name" value="UDP-Glycosyltransferase/glycogen phosphorylase"/>
    <property type="match status" value="1"/>
</dbReference>